<dbReference type="GO" id="GO:0015774">
    <property type="term" value="P:polysaccharide transport"/>
    <property type="evidence" value="ECO:0007669"/>
    <property type="project" value="InterPro"/>
</dbReference>
<reference evidence="1 2" key="1">
    <citation type="journal article" date="2016" name="Nat. Commun.">
        <title>Thousands of microbial genomes shed light on interconnected biogeochemical processes in an aquifer system.</title>
        <authorList>
            <person name="Anantharaman K."/>
            <person name="Brown C.T."/>
            <person name="Hug L.A."/>
            <person name="Sharon I."/>
            <person name="Castelle C.J."/>
            <person name="Probst A.J."/>
            <person name="Thomas B.C."/>
            <person name="Singh A."/>
            <person name="Wilkins M.J."/>
            <person name="Karaoz U."/>
            <person name="Brodie E.L."/>
            <person name="Williams K.H."/>
            <person name="Hubbard S.S."/>
            <person name="Banfield J.F."/>
        </authorList>
    </citation>
    <scope>NUCLEOTIDE SEQUENCE [LARGE SCALE GENOMIC DNA]</scope>
</reference>
<dbReference type="InterPro" id="IPR007833">
    <property type="entry name" value="Capsule_polysaccharide_synth"/>
</dbReference>
<comment type="caution">
    <text evidence="1">The sequence shown here is derived from an EMBL/GenBank/DDBJ whole genome shotgun (WGS) entry which is preliminary data.</text>
</comment>
<evidence type="ECO:0008006" key="3">
    <source>
        <dbReference type="Google" id="ProtNLM"/>
    </source>
</evidence>
<organism evidence="1 2">
    <name type="scientific">Candidatus Giovannonibacteria bacterium RIFCSPLOWO2_01_FULL_45_34</name>
    <dbReference type="NCBI Taxonomy" id="1798351"/>
    <lineage>
        <taxon>Bacteria</taxon>
        <taxon>Candidatus Giovannoniibacteriota</taxon>
    </lineage>
</organism>
<evidence type="ECO:0000313" key="2">
    <source>
        <dbReference type="Proteomes" id="UP000178114"/>
    </source>
</evidence>
<name>A0A1F5WYI7_9BACT</name>
<protein>
    <recommendedName>
        <fullName evidence="3">Capsule polysaccharide biosynthesis protein</fullName>
    </recommendedName>
</protein>
<dbReference type="STRING" id="1798351.A2930_01870"/>
<dbReference type="Proteomes" id="UP000178114">
    <property type="component" value="Unassembled WGS sequence"/>
</dbReference>
<proteinExistence type="predicted"/>
<dbReference type="AlphaFoldDB" id="A0A1F5WYI7"/>
<evidence type="ECO:0000313" key="1">
    <source>
        <dbReference type="EMBL" id="OGF80698.1"/>
    </source>
</evidence>
<gene>
    <name evidence="1" type="ORF">A2930_01870</name>
</gene>
<sequence>MKLFLIFASKYSESREMLSVFKKNGHEILYWVYTDMDGNAREEMKGTICHNHYAAWAGNPAEGVDINEFAPPGKDLIEKMYKVESLVLTMMNKKFDTRCVDDRRHVYYGMLQYWKGILDKYKPDAIIIPVVPHTVYNFILYELAKLAGIRTIMFEDTWVIDRLLAYEDWMEGSKKLHEAMAKNTGKNFSPSDLSNDLKEYYFKQTNPQVDSTPVYMDYWKNKYSLLNKFFARLKLTKESLLDGTIYRKVPQFIVKQFQINLKKEYEALQSNPDLSKKFVYVPLGFQPERTTSPQGDMFVDQILTVKILSFSLPKDWLIYVKEHPAQWWLRMGINYSSARYKGYYNRLASIPNVKLVPVNDNSYELIGKSQAVAVVTGTAGWEAVLRSKPTLIFGYPWYRDCPEVFRINDTKTCNAALNKIVGGYKVSQQNLVNFLKSFDEATDVAYIEGFIDKISKLTREESALKVASLMLFWLENKK</sequence>
<accession>A0A1F5WYI7</accession>
<dbReference type="Pfam" id="PF05159">
    <property type="entry name" value="Capsule_synth"/>
    <property type="match status" value="1"/>
</dbReference>
<dbReference type="GO" id="GO:0000271">
    <property type="term" value="P:polysaccharide biosynthetic process"/>
    <property type="evidence" value="ECO:0007669"/>
    <property type="project" value="InterPro"/>
</dbReference>
<dbReference type="EMBL" id="MFID01000031">
    <property type="protein sequence ID" value="OGF80698.1"/>
    <property type="molecule type" value="Genomic_DNA"/>
</dbReference>